<dbReference type="PANTHER" id="PTHR43836:SF2">
    <property type="entry name" value="CATECHOL O-METHYLTRANSFERASE 1-RELATED"/>
    <property type="match status" value="1"/>
</dbReference>
<dbReference type="GO" id="GO:0008171">
    <property type="term" value="F:O-methyltransferase activity"/>
    <property type="evidence" value="ECO:0007669"/>
    <property type="project" value="InterPro"/>
</dbReference>
<sequence>MPPPDSFTSDTFGFNDGREAGLRDYIFSRADVETTLRNNPQAIIDAISAYTSQKGMITLGRVKINKCTDLLARLDPSPKTLVELGCYVGMSALAWGDALKKLNATTTSDQSQIPSQIPSGGASPCKVFTTELHKTFASIARDLIALAGLDDTVTVLEGPAKESLRALKATGQIDTVDVMFFDHWKDAYLPDLQACEDLGIFRKGSLILADNTDIPGTPDFNRYLEDSSTGQNKGRSGYQYHVERHETEAEMGLPMSSACPEKKNVKNWWEVSNYRNSGSPGSQFSI</sequence>
<proteinExistence type="inferred from homology"/>
<dbReference type="AlphaFoldDB" id="A0A0D2B9U9"/>
<dbReference type="Pfam" id="PF13578">
    <property type="entry name" value="Methyltransf_24"/>
    <property type="match status" value="1"/>
</dbReference>
<dbReference type="VEuPathDB" id="FungiDB:PV08_05823"/>
<dbReference type="PANTHER" id="PTHR43836">
    <property type="entry name" value="CATECHOL O-METHYLTRANSFERASE 1-RELATED"/>
    <property type="match status" value="1"/>
</dbReference>
<protein>
    <recommendedName>
        <fullName evidence="1">catechol O-methyltransferase</fullName>
        <ecNumber evidence="1">2.1.1.6</ecNumber>
    </recommendedName>
</protein>
<keyword evidence="3" id="KW-0808">Transferase</keyword>
<dbReference type="SUPFAM" id="SSF53335">
    <property type="entry name" value="S-adenosyl-L-methionine-dependent methyltransferases"/>
    <property type="match status" value="1"/>
</dbReference>
<dbReference type="GO" id="GO:0032259">
    <property type="term" value="P:methylation"/>
    <property type="evidence" value="ECO:0007669"/>
    <property type="project" value="UniProtKB-KW"/>
</dbReference>
<dbReference type="HOGENOM" id="CLU_050461_4_0_1"/>
<dbReference type="PROSITE" id="PS51682">
    <property type="entry name" value="SAM_OMT_I"/>
    <property type="match status" value="1"/>
</dbReference>
<dbReference type="Gene3D" id="3.40.50.150">
    <property type="entry name" value="Vaccinia Virus protein VP39"/>
    <property type="match status" value="1"/>
</dbReference>
<keyword evidence="8" id="KW-1185">Reference proteome</keyword>
<evidence type="ECO:0000256" key="4">
    <source>
        <dbReference type="ARBA" id="ARBA00022691"/>
    </source>
</evidence>
<dbReference type="EMBL" id="KN847495">
    <property type="protein sequence ID" value="KIW15773.1"/>
    <property type="molecule type" value="Genomic_DNA"/>
</dbReference>
<evidence type="ECO:0000313" key="7">
    <source>
        <dbReference type="EMBL" id="KIW15773.1"/>
    </source>
</evidence>
<organism evidence="7 8">
    <name type="scientific">Exophiala spinifera</name>
    <dbReference type="NCBI Taxonomy" id="91928"/>
    <lineage>
        <taxon>Eukaryota</taxon>
        <taxon>Fungi</taxon>
        <taxon>Dikarya</taxon>
        <taxon>Ascomycota</taxon>
        <taxon>Pezizomycotina</taxon>
        <taxon>Eurotiomycetes</taxon>
        <taxon>Chaetothyriomycetidae</taxon>
        <taxon>Chaetothyriales</taxon>
        <taxon>Herpotrichiellaceae</taxon>
        <taxon>Exophiala</taxon>
    </lineage>
</organism>
<evidence type="ECO:0000256" key="2">
    <source>
        <dbReference type="ARBA" id="ARBA00022603"/>
    </source>
</evidence>
<dbReference type="InterPro" id="IPR002935">
    <property type="entry name" value="SAM_O-MeTrfase"/>
</dbReference>
<evidence type="ECO:0000313" key="8">
    <source>
        <dbReference type="Proteomes" id="UP000053328"/>
    </source>
</evidence>
<dbReference type="RefSeq" id="XP_016235989.1">
    <property type="nucleotide sequence ID" value="XM_016380162.1"/>
</dbReference>
<dbReference type="Proteomes" id="UP000053328">
    <property type="component" value="Unassembled WGS sequence"/>
</dbReference>
<dbReference type="GeneID" id="27332906"/>
<reference evidence="7 8" key="1">
    <citation type="submission" date="2015-01" db="EMBL/GenBank/DDBJ databases">
        <title>The Genome Sequence of Exophiala spinifera CBS89968.</title>
        <authorList>
            <consortium name="The Broad Institute Genomics Platform"/>
            <person name="Cuomo C."/>
            <person name="de Hoog S."/>
            <person name="Gorbushina A."/>
            <person name="Stielow B."/>
            <person name="Teixiera M."/>
            <person name="Abouelleil A."/>
            <person name="Chapman S.B."/>
            <person name="Priest M."/>
            <person name="Young S.K."/>
            <person name="Wortman J."/>
            <person name="Nusbaum C."/>
            <person name="Birren B."/>
        </authorList>
    </citation>
    <scope>NUCLEOTIDE SEQUENCE [LARGE SCALE GENOMIC DNA]</scope>
    <source>
        <strain evidence="7 8">CBS 89968</strain>
    </source>
</reference>
<evidence type="ECO:0000256" key="1">
    <source>
        <dbReference type="ARBA" id="ARBA00012880"/>
    </source>
</evidence>
<name>A0A0D2B9U9_9EURO</name>
<dbReference type="InterPro" id="IPR029063">
    <property type="entry name" value="SAM-dependent_MTases_sf"/>
</dbReference>
<dbReference type="GO" id="GO:0006584">
    <property type="term" value="P:catecholamine metabolic process"/>
    <property type="evidence" value="ECO:0007669"/>
    <property type="project" value="UniProtKB-KW"/>
</dbReference>
<evidence type="ECO:0000256" key="5">
    <source>
        <dbReference type="ARBA" id="ARBA00022939"/>
    </source>
</evidence>
<keyword evidence="2" id="KW-0489">Methyltransferase</keyword>
<accession>A0A0D2B9U9</accession>
<evidence type="ECO:0000256" key="6">
    <source>
        <dbReference type="ARBA" id="ARBA00023453"/>
    </source>
</evidence>
<keyword evidence="5" id="KW-0128">Catecholamine metabolism</keyword>
<dbReference type="EC" id="2.1.1.6" evidence="1"/>
<gene>
    <name evidence="7" type="ORF">PV08_05823</name>
</gene>
<evidence type="ECO:0000256" key="3">
    <source>
        <dbReference type="ARBA" id="ARBA00022679"/>
    </source>
</evidence>
<dbReference type="STRING" id="91928.A0A0D2B9U9"/>
<comment type="similarity">
    <text evidence="6">Belongs to the class I-like SAM-binding methyltransferase superfamily. Cation-dependent O-methyltransferase family.</text>
</comment>
<dbReference type="OrthoDB" id="186626at2759"/>
<keyword evidence="4" id="KW-0949">S-adenosyl-L-methionine</keyword>